<dbReference type="Proteomes" id="UP000008037">
    <property type="component" value="Chromosome"/>
</dbReference>
<sequence length="105" mass="12053">MQHIGADQKCTFVAIADVELKRECIAEFKKWFSEVNSKILSHYKGFLGRVLIESPDGRHRIIIMAADKESFLAMRASRQHRELHAKALTFMTKPPSLSFYSIAAW</sequence>
<reference evidence="2 3" key="1">
    <citation type="journal article" date="2012" name="Environ. Microbiol.">
        <title>The genome of the ammonia-oxidizing Candidatus Nitrososphaera gargensis: insights into metabolic versatility and environmental adaptations.</title>
        <authorList>
            <person name="Spang A."/>
            <person name="Poehlein A."/>
            <person name="Offre P."/>
            <person name="Zumbragel S."/>
            <person name="Haider S."/>
            <person name="Rychlik N."/>
            <person name="Nowka B."/>
            <person name="Schmeisser C."/>
            <person name="Lebedeva E.V."/>
            <person name="Rattei T."/>
            <person name="Bohm C."/>
            <person name="Schmid M."/>
            <person name="Galushko A."/>
            <person name="Hatzenpichler R."/>
            <person name="Weinmaier T."/>
            <person name="Daniel R."/>
            <person name="Schleper C."/>
            <person name="Spieck E."/>
            <person name="Streit W."/>
            <person name="Wagner M."/>
        </authorList>
    </citation>
    <scope>NUCLEOTIDE SEQUENCE [LARGE SCALE GENOMIC DNA]</scope>
    <source>
        <strain evidence="3">Ga9.2</strain>
    </source>
</reference>
<dbReference type="AlphaFoldDB" id="K0ILZ0"/>
<evidence type="ECO:0000313" key="2">
    <source>
        <dbReference type="EMBL" id="AFU59812.1"/>
    </source>
</evidence>
<accession>K0ILZ0</accession>
<organism evidence="2 3">
    <name type="scientific">Nitrososphaera gargensis (strain Ga9.2)</name>
    <dbReference type="NCBI Taxonomy" id="1237085"/>
    <lineage>
        <taxon>Archaea</taxon>
        <taxon>Nitrososphaerota</taxon>
        <taxon>Nitrososphaeria</taxon>
        <taxon>Nitrososphaerales</taxon>
        <taxon>Nitrososphaeraceae</taxon>
        <taxon>Nitrososphaera</taxon>
    </lineage>
</organism>
<keyword evidence="2" id="KW-0503">Monooxygenase</keyword>
<dbReference type="HOGENOM" id="CLU_176750_0_0_2"/>
<name>K0ILZ0_NITGG</name>
<dbReference type="KEGG" id="nga:Ngar_c28930"/>
<dbReference type="EMBL" id="CP002408">
    <property type="protein sequence ID" value="AFU59812.1"/>
    <property type="molecule type" value="Genomic_DNA"/>
</dbReference>
<dbReference type="GO" id="GO:0004497">
    <property type="term" value="F:monooxygenase activity"/>
    <property type="evidence" value="ECO:0007669"/>
    <property type="project" value="UniProtKB-KW"/>
</dbReference>
<protein>
    <submittedName>
        <fullName evidence="2">Putative antibiotic biosynthesis monooxygenase</fullName>
    </submittedName>
</protein>
<proteinExistence type="predicted"/>
<feature type="domain" description="ABM" evidence="1">
    <location>
        <begin position="12"/>
        <end position="85"/>
    </location>
</feature>
<keyword evidence="3" id="KW-1185">Reference proteome</keyword>
<dbReference type="Gene3D" id="3.30.70.100">
    <property type="match status" value="1"/>
</dbReference>
<evidence type="ECO:0000313" key="3">
    <source>
        <dbReference type="Proteomes" id="UP000008037"/>
    </source>
</evidence>
<dbReference type="BioCyc" id="CNIT1237085:G1324-2893-MONOMER"/>
<dbReference type="InterPro" id="IPR011008">
    <property type="entry name" value="Dimeric_a/b-barrel"/>
</dbReference>
<keyword evidence="2" id="KW-0560">Oxidoreductase</keyword>
<dbReference type="SUPFAM" id="SSF54909">
    <property type="entry name" value="Dimeric alpha+beta barrel"/>
    <property type="match status" value="1"/>
</dbReference>
<dbReference type="InterPro" id="IPR007138">
    <property type="entry name" value="ABM_dom"/>
</dbReference>
<evidence type="ECO:0000259" key="1">
    <source>
        <dbReference type="Pfam" id="PF03992"/>
    </source>
</evidence>
<dbReference type="Pfam" id="PF03992">
    <property type="entry name" value="ABM"/>
    <property type="match status" value="1"/>
</dbReference>
<gene>
    <name evidence="2" type="ordered locus">Ngar_c28930</name>
</gene>
<dbReference type="InParanoid" id="K0ILZ0"/>